<dbReference type="Proteomes" id="UP000886595">
    <property type="component" value="Unassembled WGS sequence"/>
</dbReference>
<proteinExistence type="predicted"/>
<sequence length="175" mass="20181">MESVNRTPSRGYPLATILETVLNGADVAQIGRGIFGDFFATSANLHTLIRILPKDTLLWKLHLLKSASASLNSHMHTVKAQTLILLSGRDQWLLNKEDIERLLCALPKCEVREFKNNGHFLLLEDGVDLVTIIKFAYFYRRGKTFDYISDSIMPTPFEFKEFKESQRWFWITMIN</sequence>
<dbReference type="PANTHER" id="PTHR22753">
    <property type="entry name" value="TRANSMEMBRANE PROTEIN 68"/>
    <property type="match status" value="1"/>
</dbReference>
<dbReference type="InterPro" id="IPR029058">
    <property type="entry name" value="AB_hydrolase_fold"/>
</dbReference>
<dbReference type="EMBL" id="JAAMPC010000004">
    <property type="protein sequence ID" value="KAG2314615.1"/>
    <property type="molecule type" value="Genomic_DNA"/>
</dbReference>
<protein>
    <submittedName>
        <fullName evidence="1">Uncharacterized protein</fullName>
    </submittedName>
</protein>
<dbReference type="AlphaFoldDB" id="A0A8X7VNQ0"/>
<dbReference type="OrthoDB" id="10427095at2759"/>
<dbReference type="GO" id="GO:0016020">
    <property type="term" value="C:membrane"/>
    <property type="evidence" value="ECO:0007669"/>
    <property type="project" value="TreeGrafter"/>
</dbReference>
<comment type="caution">
    <text evidence="1">The sequence shown here is derived from an EMBL/GenBank/DDBJ whole genome shotgun (WGS) entry which is preliminary data.</text>
</comment>
<evidence type="ECO:0000313" key="1">
    <source>
        <dbReference type="EMBL" id="KAG2314615.1"/>
    </source>
</evidence>
<evidence type="ECO:0000313" key="2">
    <source>
        <dbReference type="Proteomes" id="UP000886595"/>
    </source>
</evidence>
<name>A0A8X7VNQ0_BRACI</name>
<accession>A0A8X7VNQ0</accession>
<organism evidence="1 2">
    <name type="scientific">Brassica carinata</name>
    <name type="common">Ethiopian mustard</name>
    <name type="synonym">Abyssinian cabbage</name>
    <dbReference type="NCBI Taxonomy" id="52824"/>
    <lineage>
        <taxon>Eukaryota</taxon>
        <taxon>Viridiplantae</taxon>
        <taxon>Streptophyta</taxon>
        <taxon>Embryophyta</taxon>
        <taxon>Tracheophyta</taxon>
        <taxon>Spermatophyta</taxon>
        <taxon>Magnoliopsida</taxon>
        <taxon>eudicotyledons</taxon>
        <taxon>Gunneridae</taxon>
        <taxon>Pentapetalae</taxon>
        <taxon>rosids</taxon>
        <taxon>malvids</taxon>
        <taxon>Brassicales</taxon>
        <taxon>Brassicaceae</taxon>
        <taxon>Brassiceae</taxon>
        <taxon>Brassica</taxon>
    </lineage>
</organism>
<dbReference type="PANTHER" id="PTHR22753:SF42">
    <property type="entry name" value="SERINE AMINOPEPTIDASE S33 DOMAIN-CONTAINING PROTEIN"/>
    <property type="match status" value="1"/>
</dbReference>
<keyword evidence="2" id="KW-1185">Reference proteome</keyword>
<dbReference type="Gene3D" id="3.40.50.1820">
    <property type="entry name" value="alpha/beta hydrolase"/>
    <property type="match status" value="1"/>
</dbReference>
<dbReference type="SUPFAM" id="SSF53474">
    <property type="entry name" value="alpha/beta-Hydrolases"/>
    <property type="match status" value="1"/>
</dbReference>
<reference evidence="1 2" key="1">
    <citation type="submission" date="2020-02" db="EMBL/GenBank/DDBJ databases">
        <authorList>
            <person name="Ma Q."/>
            <person name="Huang Y."/>
            <person name="Song X."/>
            <person name="Pei D."/>
        </authorList>
    </citation>
    <scope>NUCLEOTIDE SEQUENCE [LARGE SCALE GENOMIC DNA]</scope>
    <source>
        <strain evidence="1">Sxm20200214</strain>
        <tissue evidence="1">Leaf</tissue>
    </source>
</reference>
<gene>
    <name evidence="1" type="ORF">Bca52824_017737</name>
</gene>